<proteinExistence type="predicted"/>
<dbReference type="Proteomes" id="UP000655751">
    <property type="component" value="Unassembled WGS sequence"/>
</dbReference>
<dbReference type="EMBL" id="JADMLG010000002">
    <property type="protein sequence ID" value="MBH0776124.1"/>
    <property type="molecule type" value="Genomic_DNA"/>
</dbReference>
<sequence length="97" mass="10956">MNGSDAVRRARGADRMLRDGEGLVRDLSDVEQARVFYDLLRTEAETLDSAIRAMGVTSRGTPRATTESQLLRRELREVHRCLDNLRVSFPELGAPER</sequence>
<keyword evidence="2" id="KW-1185">Reference proteome</keyword>
<accession>A0A931I7K4</accession>
<protein>
    <submittedName>
        <fullName evidence="1">Uncharacterized protein</fullName>
    </submittedName>
</protein>
<evidence type="ECO:0000313" key="2">
    <source>
        <dbReference type="Proteomes" id="UP000655751"/>
    </source>
</evidence>
<comment type="caution">
    <text evidence="1">The sequence shown here is derived from an EMBL/GenBank/DDBJ whole genome shotgun (WGS) entry which is preliminary data.</text>
</comment>
<evidence type="ECO:0000313" key="1">
    <source>
        <dbReference type="EMBL" id="MBH0776124.1"/>
    </source>
</evidence>
<reference evidence="1" key="1">
    <citation type="submission" date="2020-11" db="EMBL/GenBank/DDBJ databases">
        <title>Nocardia NEAU-351.nov., a novel actinomycete isolated from the cow dung.</title>
        <authorList>
            <person name="Zhang X."/>
        </authorList>
    </citation>
    <scope>NUCLEOTIDE SEQUENCE</scope>
    <source>
        <strain evidence="1">NEAU-351</strain>
    </source>
</reference>
<dbReference type="AlphaFoldDB" id="A0A931I7K4"/>
<organism evidence="1 2">
    <name type="scientific">Nocardia bovistercoris</name>
    <dbReference type="NCBI Taxonomy" id="2785916"/>
    <lineage>
        <taxon>Bacteria</taxon>
        <taxon>Bacillati</taxon>
        <taxon>Actinomycetota</taxon>
        <taxon>Actinomycetes</taxon>
        <taxon>Mycobacteriales</taxon>
        <taxon>Nocardiaceae</taxon>
        <taxon>Nocardia</taxon>
    </lineage>
</organism>
<name>A0A931I7K4_9NOCA</name>
<gene>
    <name evidence="1" type="ORF">IT779_07490</name>
</gene>